<sequence length="235" mass="27118">MEKRLNSKRGRLPDLFMEFLGSFGDFEDGLDSKEENKKLMFKKKFRFKSPSMDARSTPMGFSGLKNRSVSTRDGSDLNGLFEKTDAGSLKRDGRRKDGNVHFNSVQNEVNKWEKERGDLRNFMRQCNRIRRRLILIRSSPSELVTLHDNEKLPAELRNLHAHVKFLGGVEGLCMPLLLKANRRNLDPIIPRKAVKLDPIVLIKAIPWYVKLDNITRANANAFRALPSFNQMNLYD</sequence>
<evidence type="ECO:0000313" key="1">
    <source>
        <dbReference type="EMBL" id="KAL3577571.1"/>
    </source>
</evidence>
<gene>
    <name evidence="1" type="ORF">D5086_019075</name>
</gene>
<evidence type="ECO:0000313" key="2">
    <source>
        <dbReference type="Proteomes" id="UP000309997"/>
    </source>
</evidence>
<keyword evidence="2" id="KW-1185">Reference proteome</keyword>
<organism evidence="1 2">
    <name type="scientific">Populus alba</name>
    <name type="common">White poplar</name>
    <dbReference type="NCBI Taxonomy" id="43335"/>
    <lineage>
        <taxon>Eukaryota</taxon>
        <taxon>Viridiplantae</taxon>
        <taxon>Streptophyta</taxon>
        <taxon>Embryophyta</taxon>
        <taxon>Tracheophyta</taxon>
        <taxon>Spermatophyta</taxon>
        <taxon>Magnoliopsida</taxon>
        <taxon>eudicotyledons</taxon>
        <taxon>Gunneridae</taxon>
        <taxon>Pentapetalae</taxon>
        <taxon>rosids</taxon>
        <taxon>fabids</taxon>
        <taxon>Malpighiales</taxon>
        <taxon>Salicaceae</taxon>
        <taxon>Saliceae</taxon>
        <taxon>Populus</taxon>
    </lineage>
</organism>
<accession>A0ACC4BGT5</accession>
<reference evidence="1 2" key="1">
    <citation type="journal article" date="2024" name="Plant Biotechnol. J.">
        <title>Genome and CRISPR/Cas9 system of a widespread forest tree (Populus alba) in the world.</title>
        <authorList>
            <person name="Liu Y.J."/>
            <person name="Jiang P.F."/>
            <person name="Han X.M."/>
            <person name="Li X.Y."/>
            <person name="Wang H.M."/>
            <person name="Wang Y.J."/>
            <person name="Wang X.X."/>
            <person name="Zeng Q.Y."/>
        </authorList>
    </citation>
    <scope>NUCLEOTIDE SEQUENCE [LARGE SCALE GENOMIC DNA]</scope>
    <source>
        <strain evidence="2">cv. PAL-ZL1</strain>
    </source>
</reference>
<proteinExistence type="predicted"/>
<protein>
    <submittedName>
        <fullName evidence="1">Uncharacterized protein</fullName>
    </submittedName>
</protein>
<dbReference type="Proteomes" id="UP000309997">
    <property type="component" value="Unassembled WGS sequence"/>
</dbReference>
<dbReference type="EMBL" id="RCHU02000010">
    <property type="protein sequence ID" value="KAL3577571.1"/>
    <property type="molecule type" value="Genomic_DNA"/>
</dbReference>
<name>A0ACC4BGT5_POPAL</name>
<comment type="caution">
    <text evidence="1">The sequence shown here is derived from an EMBL/GenBank/DDBJ whole genome shotgun (WGS) entry which is preliminary data.</text>
</comment>